<dbReference type="EMBL" id="ABDW01000020">
    <property type="protein sequence ID" value="EDT14559.1"/>
    <property type="molecule type" value="Genomic_DNA"/>
</dbReference>
<sequence>MNNDETLVNIDKYWRASNYLTLLCMYINKNCMLKKNLRPDDLKKMSTGHWGASTGINFIYANLNAFISKYKVDSILVVGSGHSAASILANLYLEGTLQHYFEDITLDEKGIENLIAKFGKYNGFRTENYPGIPGNIYDGGELGYSLSVAFGAAFNLKEKIVFCILGDGECETGSIATGWNGIKFINPTESGVVLPIINLNGFKMGSKSILSLKSNKELRDYFSGLGYNAFIINSSHKELFNALEESYRIIKYNIKMFKENKKNNLKWPVIIFKSLKGLTGGYDDTKQLIEGRLISHKTPIISKDIDKKTILLEEWLLSYKPDELFSEDGKLVPSISSIIPNKDLRLGMLNSKINKIKNKLILPDLTKFWVDEPYYSNIKVLDKYFNDLIILNPNIFKIFSPDELESNGLNILASNHSYDISNNNGNKCVLEILSENTCQGWMQGYLMMGNHGFFISYEAFAPIVSSMMSQYFKYLKQASKIKWRNEINSFNYILTSVCWSNTYSHQNPDFVNNAICRDLSYINVYYPSDANVLLACVNECNQIKNKINIIIVSKRKLPQYIDSSYALKAVEDGYYEINFTSNNKVKLDIILACSGDHMVKESIECANLLKSYIKNINIKIVVIIEITRLCEKRGNYRGINESIFKKIFPYDTNVLYNYHGYPSVITTLLFDRKHSNRFKVLGYSDEGDTSAPELIKMILNGVSRYNLCLEAIDVLIKNKKIDFDYYNYIKDDLNLKINKTFEELER</sequence>
<dbReference type="PIRSF" id="PIRSF017245">
    <property type="entry name" value="Phosphoketolase"/>
    <property type="match status" value="1"/>
</dbReference>
<evidence type="ECO:0000259" key="5">
    <source>
        <dbReference type="Pfam" id="PF09363"/>
    </source>
</evidence>
<dbReference type="InterPro" id="IPR018969">
    <property type="entry name" value="Xul5P/Fru6P_PKetolase_C"/>
</dbReference>
<dbReference type="Proteomes" id="UP000005337">
    <property type="component" value="Unassembled WGS sequence"/>
</dbReference>
<dbReference type="InterPro" id="IPR009014">
    <property type="entry name" value="Transketo_C/PFOR_II"/>
</dbReference>
<dbReference type="InterPro" id="IPR029061">
    <property type="entry name" value="THDP-binding"/>
</dbReference>
<dbReference type="InterPro" id="IPR018970">
    <property type="entry name" value="Xul5P/Fru6P_PKetolase_N"/>
</dbReference>
<protein>
    <submittedName>
        <fullName evidence="7">D-xylulose 5-phosphate/D-fructose 6-phosphate phosphoketolase</fullName>
    </submittedName>
</protein>
<dbReference type="RefSeq" id="WP_003464354.1">
    <property type="nucleotide sequence ID" value="NZ_ABDW01000020.1"/>
</dbReference>
<evidence type="ECO:0000256" key="3">
    <source>
        <dbReference type="ARBA" id="ARBA00023052"/>
    </source>
</evidence>
<reference evidence="7 8" key="1">
    <citation type="submission" date="2007-07" db="EMBL/GenBank/DDBJ databases">
        <title>Annotation of Clostridium perfringens E str. JGS1987.</title>
        <authorList>
            <person name="Paulsen I."/>
            <person name="Sebastian Y."/>
        </authorList>
    </citation>
    <scope>NUCLEOTIDE SEQUENCE [LARGE SCALE GENOMIC DNA]</scope>
    <source>
        <strain evidence="8">E str. JGS1987</strain>
    </source>
</reference>
<evidence type="ECO:0000313" key="8">
    <source>
        <dbReference type="Proteomes" id="UP000005337"/>
    </source>
</evidence>
<dbReference type="Pfam" id="PF09363">
    <property type="entry name" value="XFP_C"/>
    <property type="match status" value="1"/>
</dbReference>
<dbReference type="Pfam" id="PF09364">
    <property type="entry name" value="XFP_N"/>
    <property type="match status" value="1"/>
</dbReference>
<accession>B1BUK9</accession>
<keyword evidence="4" id="KW-0456">Lyase</keyword>
<dbReference type="PANTHER" id="PTHR31273">
    <property type="entry name" value="PHOSPHOKETOLASE-RELATED"/>
    <property type="match status" value="1"/>
</dbReference>
<dbReference type="Gene3D" id="3.40.50.920">
    <property type="match status" value="1"/>
</dbReference>
<comment type="similarity">
    <text evidence="2">Belongs to the XFP family.</text>
</comment>
<name>B1BUK9_CLOPF</name>
<evidence type="ECO:0000313" key="7">
    <source>
        <dbReference type="EMBL" id="EDT14559.1"/>
    </source>
</evidence>
<organism evidence="7 8">
    <name type="scientific">Clostridium perfringens E str. JGS1987</name>
    <dbReference type="NCBI Taxonomy" id="451755"/>
    <lineage>
        <taxon>Bacteria</taxon>
        <taxon>Bacillati</taxon>
        <taxon>Bacillota</taxon>
        <taxon>Clostridia</taxon>
        <taxon>Eubacteriales</taxon>
        <taxon>Clostridiaceae</taxon>
        <taxon>Clostridium</taxon>
    </lineage>
</organism>
<gene>
    <name evidence="7" type="primary">xfp</name>
    <name evidence="7" type="ORF">AC3_A0417</name>
</gene>
<evidence type="ECO:0000259" key="6">
    <source>
        <dbReference type="Pfam" id="PF09364"/>
    </source>
</evidence>
<dbReference type="InterPro" id="IPR005593">
    <property type="entry name" value="Xul5P/Fru6P_PKetolase"/>
</dbReference>
<dbReference type="NCBIfam" id="NF003616">
    <property type="entry name" value="PRK05261.1-1"/>
    <property type="match status" value="1"/>
</dbReference>
<dbReference type="Pfam" id="PF03894">
    <property type="entry name" value="XFP"/>
    <property type="match status" value="1"/>
</dbReference>
<comment type="cofactor">
    <cofactor evidence="1">
        <name>thiamine diphosphate</name>
        <dbReference type="ChEBI" id="CHEBI:58937"/>
    </cofactor>
</comment>
<dbReference type="GO" id="GO:0005975">
    <property type="term" value="P:carbohydrate metabolic process"/>
    <property type="evidence" value="ECO:0007669"/>
    <property type="project" value="InterPro"/>
</dbReference>
<evidence type="ECO:0000256" key="4">
    <source>
        <dbReference type="ARBA" id="ARBA00023239"/>
    </source>
</evidence>
<evidence type="ECO:0000256" key="1">
    <source>
        <dbReference type="ARBA" id="ARBA00001964"/>
    </source>
</evidence>
<feature type="domain" description="Xylulose 5-phosphate/Fructose 6-phosphate phosphoketolase C-terminal" evidence="5">
    <location>
        <begin position="554"/>
        <end position="720"/>
    </location>
</feature>
<proteinExistence type="inferred from homology"/>
<dbReference type="GO" id="GO:0016832">
    <property type="term" value="F:aldehyde-lyase activity"/>
    <property type="evidence" value="ECO:0007669"/>
    <property type="project" value="InterPro"/>
</dbReference>
<feature type="domain" description="Xylulose 5-phosphate/Fructose 6-phosphate phosphoketolase N-terminal" evidence="6">
    <location>
        <begin position="3"/>
        <end position="348"/>
    </location>
</feature>
<dbReference type="SUPFAM" id="SSF52518">
    <property type="entry name" value="Thiamin diphosphate-binding fold (THDP-binding)"/>
    <property type="match status" value="2"/>
</dbReference>
<dbReference type="PANTHER" id="PTHR31273:SF0">
    <property type="entry name" value="PHOSPHOKETOLASE-RELATED"/>
    <property type="match status" value="1"/>
</dbReference>
<dbReference type="Gene3D" id="3.40.50.970">
    <property type="match status" value="2"/>
</dbReference>
<keyword evidence="3" id="KW-0786">Thiamine pyrophosphate</keyword>
<evidence type="ECO:0000256" key="2">
    <source>
        <dbReference type="ARBA" id="ARBA00005623"/>
    </source>
</evidence>
<comment type="caution">
    <text evidence="7">The sequence shown here is derived from an EMBL/GenBank/DDBJ whole genome shotgun (WGS) entry which is preliminary data.</text>
</comment>
<dbReference type="AlphaFoldDB" id="B1BUK9"/>